<protein>
    <submittedName>
        <fullName evidence="2">YibE/F-like protein</fullName>
    </submittedName>
</protein>
<dbReference type="RefSeq" id="WP_101598235.1">
    <property type="nucleotide sequence ID" value="NZ_FXYZ01000005.1"/>
</dbReference>
<gene>
    <name evidence="2" type="ORF">BAURA63_01427</name>
</gene>
<organism evidence="2 3">
    <name type="scientific">Brevibacterium aurantiacum</name>
    <dbReference type="NCBI Taxonomy" id="273384"/>
    <lineage>
        <taxon>Bacteria</taxon>
        <taxon>Bacillati</taxon>
        <taxon>Actinomycetota</taxon>
        <taxon>Actinomycetes</taxon>
        <taxon>Micrococcales</taxon>
        <taxon>Brevibacteriaceae</taxon>
        <taxon>Brevibacterium</taxon>
    </lineage>
</organism>
<dbReference type="Pfam" id="PF07907">
    <property type="entry name" value="YibE_F"/>
    <property type="match status" value="1"/>
</dbReference>
<feature type="transmembrane region" description="Helical" evidence="1">
    <location>
        <begin position="351"/>
        <end position="373"/>
    </location>
</feature>
<evidence type="ECO:0000313" key="3">
    <source>
        <dbReference type="Proteomes" id="UP000234327"/>
    </source>
</evidence>
<dbReference type="PANTHER" id="PTHR41771:SF1">
    <property type="entry name" value="MEMBRANE PROTEIN"/>
    <property type="match status" value="1"/>
</dbReference>
<name>A0A2H1IQE3_BREAU</name>
<keyword evidence="1" id="KW-1133">Transmembrane helix</keyword>
<dbReference type="EMBL" id="FXYZ01000005">
    <property type="protein sequence ID" value="SMX77361.1"/>
    <property type="molecule type" value="Genomic_DNA"/>
</dbReference>
<dbReference type="PANTHER" id="PTHR41771">
    <property type="entry name" value="MEMBRANE PROTEIN-RELATED"/>
    <property type="match status" value="1"/>
</dbReference>
<proteinExistence type="predicted"/>
<dbReference type="AlphaFoldDB" id="A0A2H1IQE3"/>
<keyword evidence="1" id="KW-0472">Membrane</keyword>
<evidence type="ECO:0000256" key="1">
    <source>
        <dbReference type="SAM" id="Phobius"/>
    </source>
</evidence>
<evidence type="ECO:0000313" key="2">
    <source>
        <dbReference type="EMBL" id="SMX77361.1"/>
    </source>
</evidence>
<sequence length="433" mass="44917">MAHSHPPRPARNVPTALAPRRIVLAVLALVILSTGVGLVLLWPSRDAVDDASLADQFAVEGMTYPTARIDAINEGECEDQSAVSDDPAFSGQSVVQHCDIAEVTILDGARAGERTTVQLGGSLTASGLRPDDTLRLMSLSDSAADDQEGGLGSAVTENERSSDGVLGVVRNVPLAILAIVFIGVVIAVGMLRGFLALIALGFSAMMVIYFVLPALIAGGSGTAIALVGASAIMVVVLYLAHGVSMRTSAALLGTLIGIGLMAGIAQVAVSTTRLSGLGDETSNVLASMTSEIDFRGLLTCGIIIAGLGVLNDVTITQASSVWELRAAAPGLTRREISVRAMRIGRDHIASAIYTIAFAYAGAAMSVLILLYLYDQPMLNVLTQEDLSIEAVRTITSGIGLVLAVPVTTWIAAWLLPPAVSPTNEASGARPRLR</sequence>
<feature type="transmembrane region" description="Helical" evidence="1">
    <location>
        <begin position="168"/>
        <end position="188"/>
    </location>
</feature>
<feature type="transmembrane region" description="Helical" evidence="1">
    <location>
        <begin position="292"/>
        <end position="310"/>
    </location>
</feature>
<reference evidence="2 3" key="1">
    <citation type="submission" date="2017-03" db="EMBL/GenBank/DDBJ databases">
        <authorList>
            <person name="Afonso C.L."/>
            <person name="Miller P.J."/>
            <person name="Scott M.A."/>
            <person name="Spackman E."/>
            <person name="Goraichik I."/>
            <person name="Dimitrov K.M."/>
            <person name="Suarez D.L."/>
            <person name="Swayne D.E."/>
        </authorList>
    </citation>
    <scope>NUCLEOTIDE SEQUENCE [LARGE SCALE GENOMIC DNA]</scope>
    <source>
        <strain evidence="3">6(3)</strain>
    </source>
</reference>
<feature type="transmembrane region" description="Helical" evidence="1">
    <location>
        <begin position="21"/>
        <end position="42"/>
    </location>
</feature>
<keyword evidence="1" id="KW-0812">Transmembrane</keyword>
<feature type="transmembrane region" description="Helical" evidence="1">
    <location>
        <begin position="195"/>
        <end position="216"/>
    </location>
</feature>
<dbReference type="InterPro" id="IPR012507">
    <property type="entry name" value="YibE_F"/>
</dbReference>
<feature type="transmembrane region" description="Helical" evidence="1">
    <location>
        <begin position="252"/>
        <end position="272"/>
    </location>
</feature>
<dbReference type="Proteomes" id="UP000234327">
    <property type="component" value="Unassembled WGS sequence"/>
</dbReference>
<accession>A0A2H1IQE3</accession>
<feature type="transmembrane region" description="Helical" evidence="1">
    <location>
        <begin position="222"/>
        <end position="240"/>
    </location>
</feature>
<feature type="transmembrane region" description="Helical" evidence="1">
    <location>
        <begin position="393"/>
        <end position="415"/>
    </location>
</feature>